<dbReference type="GO" id="GO:0000247">
    <property type="term" value="F:C-8 sterol isomerase activity"/>
    <property type="evidence" value="ECO:0007669"/>
    <property type="project" value="TreeGrafter"/>
</dbReference>
<feature type="transmembrane region" description="Helical" evidence="14">
    <location>
        <begin position="165"/>
        <end position="188"/>
    </location>
</feature>
<evidence type="ECO:0000256" key="14">
    <source>
        <dbReference type="SAM" id="Phobius"/>
    </source>
</evidence>
<evidence type="ECO:0000256" key="2">
    <source>
        <dbReference type="ARBA" id="ARBA00008337"/>
    </source>
</evidence>
<evidence type="ECO:0000313" key="21">
    <source>
        <dbReference type="Proteomes" id="UP000325113"/>
    </source>
</evidence>
<dbReference type="EMBL" id="VLTM01000056">
    <property type="protein sequence ID" value="KAA0159243.1"/>
    <property type="molecule type" value="Genomic_DNA"/>
</dbReference>
<gene>
    <name evidence="16" type="ORF">FNF28_07390</name>
    <name evidence="17" type="ORF">FNF29_00341</name>
    <name evidence="18" type="ORF">FNF31_04972</name>
</gene>
<dbReference type="Proteomes" id="UP000324907">
    <property type="component" value="Unassembled WGS sequence"/>
</dbReference>
<feature type="transmembrane region" description="Helical" evidence="14">
    <location>
        <begin position="9"/>
        <end position="27"/>
    </location>
</feature>
<evidence type="ECO:0000256" key="13">
    <source>
        <dbReference type="SAM" id="MobiDB-lite"/>
    </source>
</evidence>
<evidence type="ECO:0000256" key="6">
    <source>
        <dbReference type="ARBA" id="ARBA00022989"/>
    </source>
</evidence>
<evidence type="ECO:0000256" key="8">
    <source>
        <dbReference type="ARBA" id="ARBA00023098"/>
    </source>
</evidence>
<dbReference type="Proteomes" id="UP000323011">
    <property type="component" value="Unassembled WGS sequence"/>
</dbReference>
<evidence type="ECO:0000256" key="9">
    <source>
        <dbReference type="ARBA" id="ARBA00023136"/>
    </source>
</evidence>
<evidence type="ECO:0000313" key="19">
    <source>
        <dbReference type="Proteomes" id="UP000323011"/>
    </source>
</evidence>
<keyword evidence="10" id="KW-1207">Sterol metabolism</keyword>
<reference evidence="19 20" key="1">
    <citation type="submission" date="2019-07" db="EMBL/GenBank/DDBJ databases">
        <title>Genomes of Cafeteria roenbergensis.</title>
        <authorList>
            <person name="Fischer M.G."/>
            <person name="Hackl T."/>
            <person name="Roman M."/>
        </authorList>
    </citation>
    <scope>NUCLEOTIDE SEQUENCE [LARGE SCALE GENOMIC DNA]</scope>
    <source>
        <strain evidence="17 19">BVI</strain>
        <strain evidence="18 21">Cflag</strain>
        <strain evidence="16 20">RCC970-E3</strain>
    </source>
</reference>
<keyword evidence="8" id="KW-0443">Lipid metabolism</keyword>
<evidence type="ECO:0000256" key="5">
    <source>
        <dbReference type="ARBA" id="ARBA00022955"/>
    </source>
</evidence>
<dbReference type="GO" id="GO:0005783">
    <property type="term" value="C:endoplasmic reticulum"/>
    <property type="evidence" value="ECO:0007669"/>
    <property type="project" value="TreeGrafter"/>
</dbReference>
<evidence type="ECO:0000256" key="1">
    <source>
        <dbReference type="ARBA" id="ARBA00004141"/>
    </source>
</evidence>
<dbReference type="PANTHER" id="PTHR14207">
    <property type="entry name" value="STEROL ISOMERASE"/>
    <property type="match status" value="1"/>
</dbReference>
<name>A0A5A8C7K6_CAFRO</name>
<keyword evidence="3" id="KW-0444">Lipid biosynthesis</keyword>
<keyword evidence="9 14" id="KW-0472">Membrane</keyword>
<evidence type="ECO:0000256" key="11">
    <source>
        <dbReference type="ARBA" id="ARBA00023221"/>
    </source>
</evidence>
<dbReference type="AlphaFoldDB" id="A0A5A8C7K6"/>
<evidence type="ECO:0000256" key="3">
    <source>
        <dbReference type="ARBA" id="ARBA00022516"/>
    </source>
</evidence>
<dbReference type="EMBL" id="VLTN01000001">
    <property type="protein sequence ID" value="KAA0157767.1"/>
    <property type="molecule type" value="Genomic_DNA"/>
</dbReference>
<dbReference type="InterPro" id="IPR007905">
    <property type="entry name" value="EBP"/>
</dbReference>
<keyword evidence="11" id="KW-0753">Steroid metabolism</keyword>
<dbReference type="InterPro" id="IPR033118">
    <property type="entry name" value="EXPERA"/>
</dbReference>
<dbReference type="GO" id="GO:0016126">
    <property type="term" value="P:sterol biosynthetic process"/>
    <property type="evidence" value="ECO:0007669"/>
    <property type="project" value="UniProtKB-KW"/>
</dbReference>
<feature type="compositionally biased region" description="Acidic residues" evidence="13">
    <location>
        <begin position="307"/>
        <end position="331"/>
    </location>
</feature>
<feature type="transmembrane region" description="Helical" evidence="14">
    <location>
        <begin position="89"/>
        <end position="111"/>
    </location>
</feature>
<comment type="similarity">
    <text evidence="2">Belongs to the EBP family.</text>
</comment>
<evidence type="ECO:0000313" key="16">
    <source>
        <dbReference type="EMBL" id="KAA0149062.1"/>
    </source>
</evidence>
<evidence type="ECO:0000313" key="17">
    <source>
        <dbReference type="EMBL" id="KAA0157767.1"/>
    </source>
</evidence>
<keyword evidence="6 14" id="KW-1133">Transmembrane helix</keyword>
<evidence type="ECO:0000256" key="4">
    <source>
        <dbReference type="ARBA" id="ARBA00022692"/>
    </source>
</evidence>
<evidence type="ECO:0000256" key="7">
    <source>
        <dbReference type="ARBA" id="ARBA00023011"/>
    </source>
</evidence>
<dbReference type="GO" id="GO:0047750">
    <property type="term" value="F:cholestenol delta-isomerase activity"/>
    <property type="evidence" value="ECO:0007669"/>
    <property type="project" value="InterPro"/>
</dbReference>
<evidence type="ECO:0000256" key="12">
    <source>
        <dbReference type="ARBA" id="ARBA00023235"/>
    </source>
</evidence>
<evidence type="ECO:0000256" key="10">
    <source>
        <dbReference type="ARBA" id="ARBA00023166"/>
    </source>
</evidence>
<protein>
    <recommendedName>
        <fullName evidence="15">EXPERA domain-containing protein</fullName>
    </recommendedName>
</protein>
<evidence type="ECO:0000313" key="20">
    <source>
        <dbReference type="Proteomes" id="UP000324907"/>
    </source>
</evidence>
<dbReference type="Proteomes" id="UP000325113">
    <property type="component" value="Unassembled WGS sequence"/>
</dbReference>
<evidence type="ECO:0000313" key="18">
    <source>
        <dbReference type="EMBL" id="KAA0159243.1"/>
    </source>
</evidence>
<dbReference type="GO" id="GO:0004769">
    <property type="term" value="F:steroid Delta-isomerase activity"/>
    <property type="evidence" value="ECO:0007669"/>
    <property type="project" value="TreeGrafter"/>
</dbReference>
<dbReference type="EMBL" id="VLTL01000251">
    <property type="protein sequence ID" value="KAA0149062.1"/>
    <property type="molecule type" value="Genomic_DNA"/>
</dbReference>
<keyword evidence="12" id="KW-0413">Isomerase</keyword>
<evidence type="ECO:0000259" key="15">
    <source>
        <dbReference type="Pfam" id="PF05241"/>
    </source>
</evidence>
<dbReference type="Pfam" id="PF05241">
    <property type="entry name" value="EBP"/>
    <property type="match status" value="1"/>
</dbReference>
<dbReference type="GO" id="GO:0016020">
    <property type="term" value="C:membrane"/>
    <property type="evidence" value="ECO:0007669"/>
    <property type="project" value="UniProtKB-SubCell"/>
</dbReference>
<sequence>MFSFEWGNPIADPMSIFMMFTVLIPPLRTYLGGWENFTPDEGRTWELIGGFLLDPFFLVATASVIITVWFSHRDGYVKLSPGDLRAANWYLLCGAYIHFLMDGLVGCYGVWGLMRRAYETLDGRFPHAPSPDAGFTSGSLPEKTIESNLPFSTPSMAMRRSIPNFSVPFVVGHLEMIVYFPLCLALYYAYKRGLAWRRPLEILVASFQLFGAIIFMGSEEVMGSPNLFIKGHVTGAGMVKEANLIDSICFYWFAYLFANLIWVFVPIPLIWKATADICRGEVKTCLPWVNPDGSVEDEFLVERLAEGDEGDEVDDEEEPFFDEDDELEADEEEHKKTR</sequence>
<dbReference type="PANTHER" id="PTHR14207:SF0">
    <property type="entry name" value="3-BETA-HYDROXYSTEROID-DELTA(8),DELTA(7)-ISOMERASE"/>
    <property type="match status" value="1"/>
</dbReference>
<keyword evidence="4 14" id="KW-0812">Transmembrane</keyword>
<keyword evidence="7" id="KW-0756">Sterol biosynthesis</keyword>
<proteinExistence type="inferred from homology"/>
<accession>A0A5A8C7K6</accession>
<feature type="transmembrane region" description="Helical" evidence="14">
    <location>
        <begin position="47"/>
        <end position="69"/>
    </location>
</feature>
<comment type="subcellular location">
    <subcellularLocation>
        <location evidence="1">Membrane</location>
        <topology evidence="1">Multi-pass membrane protein</topology>
    </subcellularLocation>
</comment>
<dbReference type="OMA" id="MEANEWD"/>
<keyword evidence="5" id="KW-0752">Steroid biosynthesis</keyword>
<feature type="domain" description="EXPERA" evidence="15">
    <location>
        <begin position="171"/>
        <end position="272"/>
    </location>
</feature>
<comment type="caution">
    <text evidence="16">The sequence shown here is derived from an EMBL/GenBank/DDBJ whole genome shotgun (WGS) entry which is preliminary data.</text>
</comment>
<organism evidence="16 20">
    <name type="scientific">Cafeteria roenbergensis</name>
    <name type="common">Marine flagellate</name>
    <dbReference type="NCBI Taxonomy" id="33653"/>
    <lineage>
        <taxon>Eukaryota</taxon>
        <taxon>Sar</taxon>
        <taxon>Stramenopiles</taxon>
        <taxon>Bigyra</taxon>
        <taxon>Opalozoa</taxon>
        <taxon>Bicosoecida</taxon>
        <taxon>Cafeteriaceae</taxon>
        <taxon>Cafeteria</taxon>
    </lineage>
</organism>
<keyword evidence="19" id="KW-1185">Reference proteome</keyword>
<feature type="transmembrane region" description="Helical" evidence="14">
    <location>
        <begin position="250"/>
        <end position="271"/>
    </location>
</feature>
<feature type="region of interest" description="Disordered" evidence="13">
    <location>
        <begin position="306"/>
        <end position="338"/>
    </location>
</feature>